<evidence type="ECO:0000256" key="4">
    <source>
        <dbReference type="ARBA" id="ARBA00022989"/>
    </source>
</evidence>
<dbReference type="AlphaFoldDB" id="I3XSN7"/>
<organism evidence="7 8">
    <name type="scientific">Desulfurococcus amylolyticus DSM 16532</name>
    <dbReference type="NCBI Taxonomy" id="768672"/>
    <lineage>
        <taxon>Archaea</taxon>
        <taxon>Thermoproteota</taxon>
        <taxon>Thermoprotei</taxon>
        <taxon>Desulfurococcales</taxon>
        <taxon>Desulfurococcaceae</taxon>
        <taxon>Desulfurococcus</taxon>
    </lineage>
</organism>
<dbReference type="GO" id="GO:0005886">
    <property type="term" value="C:plasma membrane"/>
    <property type="evidence" value="ECO:0007669"/>
    <property type="project" value="UniProtKB-SubCell"/>
</dbReference>
<dbReference type="Pfam" id="PF00420">
    <property type="entry name" value="Oxidored_q2"/>
    <property type="match status" value="1"/>
</dbReference>
<evidence type="ECO:0000256" key="6">
    <source>
        <dbReference type="SAM" id="Phobius"/>
    </source>
</evidence>
<comment type="subcellular location">
    <subcellularLocation>
        <location evidence="1">Cell membrane</location>
        <topology evidence="1">Multi-pass membrane protein</topology>
    </subcellularLocation>
</comment>
<dbReference type="eggNOG" id="arCOG03072">
    <property type="taxonomic scope" value="Archaea"/>
</dbReference>
<keyword evidence="7" id="KW-0830">Ubiquinone</keyword>
<evidence type="ECO:0000256" key="1">
    <source>
        <dbReference type="ARBA" id="ARBA00004651"/>
    </source>
</evidence>
<dbReference type="InterPro" id="IPR039428">
    <property type="entry name" value="NUOK/Mnh_C1-like"/>
</dbReference>
<reference evidence="7 8" key="1">
    <citation type="journal article" date="2012" name="J. Bacteriol.">
        <title>Complete Genome Sequence of Desulfurococcus fermentans, a Hyperthermophilic Cellulolytic Crenarchaeon Isolated from a Freshwater Hot Spring in Kamchatka, Russia.</title>
        <authorList>
            <person name="Susanti D."/>
            <person name="Johnson E.F."/>
            <person name="Rodriguez J.R."/>
            <person name="Anderson I."/>
            <person name="Perevalova A.A."/>
            <person name="Kyrpides N."/>
            <person name="Lucas S."/>
            <person name="Han J."/>
            <person name="Lapidus A."/>
            <person name="Cheng J.F."/>
            <person name="Goodwin L."/>
            <person name="Pitluck S."/>
            <person name="Mavrommatis K."/>
            <person name="Peters L."/>
            <person name="Land M.L."/>
            <person name="Hauser L."/>
            <person name="Gopalan V."/>
            <person name="Chan P.P."/>
            <person name="Lowe T.M."/>
            <person name="Atomi H."/>
            <person name="Bonch-Osmolovskaya E.A."/>
            <person name="Woyke T."/>
            <person name="Mukhopadhyay B."/>
        </authorList>
    </citation>
    <scope>NUCLEOTIDE SEQUENCE [LARGE SCALE GENOMIC DNA]</scope>
    <source>
        <strain evidence="7 8">DSM 16532</strain>
    </source>
</reference>
<dbReference type="GeneID" id="13061472"/>
<protein>
    <submittedName>
        <fullName evidence="7">NADH-ubiquinone oxidoreductase chain 4L</fullName>
    </submittedName>
</protein>
<proteinExistence type="predicted"/>
<dbReference type="Proteomes" id="UP000006175">
    <property type="component" value="Chromosome"/>
</dbReference>
<evidence type="ECO:0000256" key="2">
    <source>
        <dbReference type="ARBA" id="ARBA00022475"/>
    </source>
</evidence>
<evidence type="ECO:0000256" key="5">
    <source>
        <dbReference type="ARBA" id="ARBA00023136"/>
    </source>
</evidence>
<evidence type="ECO:0000313" key="7">
    <source>
        <dbReference type="EMBL" id="AFL66961.1"/>
    </source>
</evidence>
<dbReference type="Gene3D" id="1.10.287.3510">
    <property type="match status" value="1"/>
</dbReference>
<dbReference type="HOGENOM" id="CLU_082058_2_1_2"/>
<keyword evidence="8" id="KW-1185">Reference proteome</keyword>
<feature type="transmembrane region" description="Helical" evidence="6">
    <location>
        <begin position="39"/>
        <end position="58"/>
    </location>
</feature>
<dbReference type="KEGG" id="dfd:Desfe_1089"/>
<dbReference type="InterPro" id="IPR050601">
    <property type="entry name" value="CPA3_antiporter_subunitC"/>
</dbReference>
<name>I3XSN7_DESAM</name>
<evidence type="ECO:0000256" key="3">
    <source>
        <dbReference type="ARBA" id="ARBA00022692"/>
    </source>
</evidence>
<keyword evidence="4 6" id="KW-1133">Transmembrane helix</keyword>
<feature type="transmembrane region" description="Helical" evidence="6">
    <location>
        <begin position="88"/>
        <end position="112"/>
    </location>
</feature>
<feature type="transmembrane region" description="Helical" evidence="6">
    <location>
        <begin position="6"/>
        <end position="27"/>
    </location>
</feature>
<dbReference type="RefSeq" id="WP_014767857.1">
    <property type="nucleotide sequence ID" value="NC_018001.1"/>
</dbReference>
<keyword evidence="2" id="KW-1003">Cell membrane</keyword>
<sequence>MSTEVFAWSILLIVMVLNSLISIYGIVYRRSLVKKLISLTMLSDTVFVIFIMIGYRIVYPSVPPIFTSLTSEDLEYLRQHAVDPLPQALVLTGIVIGMAVNALIAFGIIQAYKLQGTTDARKLVEAALREVPEE</sequence>
<evidence type="ECO:0000313" key="8">
    <source>
        <dbReference type="Proteomes" id="UP000006175"/>
    </source>
</evidence>
<dbReference type="EMBL" id="CP003321">
    <property type="protein sequence ID" value="AFL66961.1"/>
    <property type="molecule type" value="Genomic_DNA"/>
</dbReference>
<keyword evidence="5 6" id="KW-0472">Membrane</keyword>
<dbReference type="PANTHER" id="PTHR34583:SF2">
    <property type="entry name" value="ANTIPORTER SUBUNIT MNHC2-RELATED"/>
    <property type="match status" value="1"/>
</dbReference>
<keyword evidence="3 6" id="KW-0812">Transmembrane</keyword>
<accession>I3XSN7</accession>
<gene>
    <name evidence="7" type="ORF">Desfe_1089</name>
</gene>
<dbReference type="PANTHER" id="PTHR34583">
    <property type="entry name" value="ANTIPORTER SUBUNIT MNHC2-RELATED"/>
    <property type="match status" value="1"/>
</dbReference>